<keyword evidence="3" id="KW-1185">Reference proteome</keyword>
<name>A0A3B6ARR8_WHEAT</name>
<dbReference type="InterPro" id="IPR001810">
    <property type="entry name" value="F-box_dom"/>
</dbReference>
<dbReference type="InterPro" id="IPR036047">
    <property type="entry name" value="F-box-like_dom_sf"/>
</dbReference>
<dbReference type="Gene3D" id="1.20.1280.50">
    <property type="match status" value="1"/>
</dbReference>
<evidence type="ECO:0000313" key="3">
    <source>
        <dbReference type="Proteomes" id="UP000019116"/>
    </source>
</evidence>
<dbReference type="SMART" id="SM00256">
    <property type="entry name" value="FBOX"/>
    <property type="match status" value="1"/>
</dbReference>
<sequence>MAESAGGGEPRLPEELVLWEILTRLPAKSLLRCRAVCTSWRRSLTSDTGLLLAHHRRQPALQLVTTGDALEGRIDALDPRAGERRPVARTDRAASPTDLDLLAACDGLLVVCAYGALHVCNPATRQRAPLPLLHAYHISGLYPHAASWSYSYRVLCWRKEPHDTADGRAVYYVHTVGSTEVRCVGEPPEPWATGDIAEVMPMLELFHPHVLVQGRFHWRLVELPGRKYNNMLVFDTVAESFRHVETPVEGDLWVLEDYQNNVWSLKHRIKVQRPVLFLVQDAQGDVFINSKKKGTRSACGTCRSGTDGSVLTRYEWSGRLNLKRHRFKESLVRHAFFPTEGNGSVDETPLFNGLSAVVLLPDDNSEPD</sequence>
<dbReference type="Gramene" id="TraesWEE_scaffold_036008_01G000500.1">
    <property type="protein sequence ID" value="TraesWEE_scaffold_036008_01G000500.1"/>
    <property type="gene ID" value="TraesWEE_scaffold_036008_01G000500"/>
</dbReference>
<reference evidence="2" key="2">
    <citation type="submission" date="2018-10" db="UniProtKB">
        <authorList>
            <consortium name="EnsemblPlants"/>
        </authorList>
    </citation>
    <scope>IDENTIFICATION</scope>
</reference>
<dbReference type="Gramene" id="TraesCS2A02G050200.1">
    <property type="protein sequence ID" value="TraesCS2A02G050200.1"/>
    <property type="gene ID" value="TraesCS2A02G050200"/>
</dbReference>
<dbReference type="EnsemblPlants" id="TraesCS2A02G050200.1">
    <property type="protein sequence ID" value="TraesCS2A02G050200.1"/>
    <property type="gene ID" value="TraesCS2A02G050200"/>
</dbReference>
<dbReference type="OMA" id="RHAFFPT"/>
<dbReference type="CDD" id="cd22157">
    <property type="entry name" value="F-box_AtFBW1-like"/>
    <property type="match status" value="1"/>
</dbReference>
<protein>
    <recommendedName>
        <fullName evidence="1">F-box domain-containing protein</fullName>
    </recommendedName>
</protein>
<proteinExistence type="predicted"/>
<organism evidence="2">
    <name type="scientific">Triticum aestivum</name>
    <name type="common">Wheat</name>
    <dbReference type="NCBI Taxonomy" id="4565"/>
    <lineage>
        <taxon>Eukaryota</taxon>
        <taxon>Viridiplantae</taxon>
        <taxon>Streptophyta</taxon>
        <taxon>Embryophyta</taxon>
        <taxon>Tracheophyta</taxon>
        <taxon>Spermatophyta</taxon>
        <taxon>Magnoliopsida</taxon>
        <taxon>Liliopsida</taxon>
        <taxon>Poales</taxon>
        <taxon>Poaceae</taxon>
        <taxon>BOP clade</taxon>
        <taxon>Pooideae</taxon>
        <taxon>Triticodae</taxon>
        <taxon>Triticeae</taxon>
        <taxon>Triticinae</taxon>
        <taxon>Triticum</taxon>
    </lineage>
</organism>
<dbReference type="Proteomes" id="UP000019116">
    <property type="component" value="Chromosome 2A"/>
</dbReference>
<dbReference type="Pfam" id="PF00646">
    <property type="entry name" value="F-box"/>
    <property type="match status" value="1"/>
</dbReference>
<evidence type="ECO:0000259" key="1">
    <source>
        <dbReference type="SMART" id="SM00256"/>
    </source>
</evidence>
<dbReference type="AlphaFoldDB" id="A0A3B6ARR8"/>
<accession>A0A3B6ARR8</accession>
<reference evidence="2" key="1">
    <citation type="submission" date="2018-08" db="EMBL/GenBank/DDBJ databases">
        <authorList>
            <person name="Rossello M."/>
        </authorList>
    </citation>
    <scope>NUCLEOTIDE SEQUENCE [LARGE SCALE GENOMIC DNA]</scope>
    <source>
        <strain evidence="2">cv. Chinese Spring</strain>
    </source>
</reference>
<dbReference type="OrthoDB" id="591557at2759"/>
<dbReference type="InterPro" id="IPR050233">
    <property type="entry name" value="A_thaliana_F-box"/>
</dbReference>
<dbReference type="PANTHER" id="PTHR47993:SF139">
    <property type="entry name" value="F-BOX PROTEIN INTERACTION DOMAIN CONTAINING PROTEIN"/>
    <property type="match status" value="1"/>
</dbReference>
<evidence type="ECO:0000313" key="2">
    <source>
        <dbReference type="EnsemblPlants" id="TraesCS2A02G050200.1"/>
    </source>
</evidence>
<dbReference type="SUPFAM" id="SSF81383">
    <property type="entry name" value="F-box domain"/>
    <property type="match status" value="1"/>
</dbReference>
<dbReference type="Gramene" id="TraesCAD_scaffold_012037_01G000400.1">
    <property type="protein sequence ID" value="TraesCAD_scaffold_012037_01G000400.1"/>
    <property type="gene ID" value="TraesCAD_scaffold_012037_01G000400"/>
</dbReference>
<dbReference type="Gramene" id="TraesCS2A03G0094600.1">
    <property type="protein sequence ID" value="TraesCS2A03G0094600.1.CDS"/>
    <property type="gene ID" value="TraesCS2A03G0094600"/>
</dbReference>
<dbReference type="PANTHER" id="PTHR47993">
    <property type="entry name" value="OS09G0372900 PROTEIN-RELATED"/>
    <property type="match status" value="1"/>
</dbReference>
<feature type="domain" description="F-box" evidence="1">
    <location>
        <begin position="12"/>
        <end position="54"/>
    </location>
</feature>